<protein>
    <recommendedName>
        <fullName evidence="3">Major facilitator superfamily (MFS) profile domain-containing protein</fullName>
    </recommendedName>
</protein>
<feature type="transmembrane region" description="Helical" evidence="2">
    <location>
        <begin position="390"/>
        <end position="414"/>
    </location>
</feature>
<dbReference type="InterPro" id="IPR036259">
    <property type="entry name" value="MFS_trans_sf"/>
</dbReference>
<name>A0A553PAZ2_TIGCA</name>
<dbReference type="Proteomes" id="UP000318571">
    <property type="component" value="Chromosome 2"/>
</dbReference>
<keyword evidence="2" id="KW-0472">Membrane</keyword>
<feature type="transmembrane region" description="Helical" evidence="2">
    <location>
        <begin position="362"/>
        <end position="384"/>
    </location>
</feature>
<feature type="transmembrane region" description="Helical" evidence="2">
    <location>
        <begin position="171"/>
        <end position="193"/>
    </location>
</feature>
<feature type="transmembrane region" description="Helical" evidence="2">
    <location>
        <begin position="112"/>
        <end position="137"/>
    </location>
</feature>
<dbReference type="InterPro" id="IPR050327">
    <property type="entry name" value="Proton-linked_MCT"/>
</dbReference>
<sequence length="432" mass="46221">MIEFTQAMSSQPPDGGWGWVVVGASFYCNFILNGIIFSFGILLTPLADHFQVKRSTIAWSGSIVTGLFLGSGPLVSYQIRRFGCRPVSMAGSLLAALGMCLSSSSSSIDAFIVTYGIMSGLGFGMVYLPSLVICGLYFDKKRALATGIALCGSGTGGLVLLPLSTSLLHHFGWQGAIMCFSGLCLSCFFVSILMRPVTLISNVEDDHEGQEGPMVIPIERHENEATYVDLRRDPLFLLMCFSNLFAYLAAYNPFIFLPDLMASKGVTKEAGSLIISGIGISTIVGRISLGAFIDHPRVSSLLVSCLSVSITGLIVMFLPFCSNLLGFTLVTLAFGFAAAPFFSFPSVVLVDLLGLPRLTDALGFLNVFIGLGATLGPPIGGFLLEHTGGFLWPFVFTGILLLMAGLATKLTYLLEKKRHSSNSTIETDIQSV</sequence>
<evidence type="ECO:0000256" key="1">
    <source>
        <dbReference type="ARBA" id="ARBA00004141"/>
    </source>
</evidence>
<dbReference type="GO" id="GO:0008028">
    <property type="term" value="F:monocarboxylic acid transmembrane transporter activity"/>
    <property type="evidence" value="ECO:0007669"/>
    <property type="project" value="TreeGrafter"/>
</dbReference>
<dbReference type="GO" id="GO:0016020">
    <property type="term" value="C:membrane"/>
    <property type="evidence" value="ECO:0007669"/>
    <property type="project" value="UniProtKB-SubCell"/>
</dbReference>
<feature type="transmembrane region" description="Helical" evidence="2">
    <location>
        <begin position="56"/>
        <end position="75"/>
    </location>
</feature>
<feature type="transmembrane region" description="Helical" evidence="2">
    <location>
        <begin position="235"/>
        <end position="258"/>
    </location>
</feature>
<organism evidence="4 5">
    <name type="scientific">Tigriopus californicus</name>
    <name type="common">Marine copepod</name>
    <dbReference type="NCBI Taxonomy" id="6832"/>
    <lineage>
        <taxon>Eukaryota</taxon>
        <taxon>Metazoa</taxon>
        <taxon>Ecdysozoa</taxon>
        <taxon>Arthropoda</taxon>
        <taxon>Crustacea</taxon>
        <taxon>Multicrustacea</taxon>
        <taxon>Hexanauplia</taxon>
        <taxon>Copepoda</taxon>
        <taxon>Harpacticoida</taxon>
        <taxon>Harpacticidae</taxon>
        <taxon>Tigriopus</taxon>
    </lineage>
</organism>
<reference evidence="4 5" key="1">
    <citation type="journal article" date="2018" name="Nat. Ecol. Evol.">
        <title>Genomic signatures of mitonuclear coevolution across populations of Tigriopus californicus.</title>
        <authorList>
            <person name="Barreto F.S."/>
            <person name="Watson E.T."/>
            <person name="Lima T.G."/>
            <person name="Willett C.S."/>
            <person name="Edmands S."/>
            <person name="Li W."/>
            <person name="Burton R.S."/>
        </authorList>
    </citation>
    <scope>NUCLEOTIDE SEQUENCE [LARGE SCALE GENOMIC DNA]</scope>
    <source>
        <strain evidence="4 5">San Diego</strain>
    </source>
</reference>
<feature type="transmembrane region" description="Helical" evidence="2">
    <location>
        <begin position="144"/>
        <end position="165"/>
    </location>
</feature>
<dbReference type="PROSITE" id="PS50850">
    <property type="entry name" value="MFS"/>
    <property type="match status" value="1"/>
</dbReference>
<dbReference type="Pfam" id="PF07690">
    <property type="entry name" value="MFS_1"/>
    <property type="match status" value="1"/>
</dbReference>
<dbReference type="InterPro" id="IPR011701">
    <property type="entry name" value="MFS"/>
</dbReference>
<dbReference type="OrthoDB" id="2213137at2759"/>
<feature type="transmembrane region" description="Helical" evidence="2">
    <location>
        <begin position="270"/>
        <end position="289"/>
    </location>
</feature>
<evidence type="ECO:0000256" key="2">
    <source>
        <dbReference type="SAM" id="Phobius"/>
    </source>
</evidence>
<dbReference type="CDD" id="cd17352">
    <property type="entry name" value="MFS_MCT_SLC16"/>
    <property type="match status" value="1"/>
</dbReference>
<evidence type="ECO:0000313" key="5">
    <source>
        <dbReference type="Proteomes" id="UP000318571"/>
    </source>
</evidence>
<feature type="transmembrane region" description="Helical" evidence="2">
    <location>
        <begin position="301"/>
        <end position="320"/>
    </location>
</feature>
<dbReference type="PANTHER" id="PTHR11360:SF286">
    <property type="entry name" value="GH22266P"/>
    <property type="match status" value="1"/>
</dbReference>
<gene>
    <name evidence="4" type="ORF">TCAL_00536</name>
</gene>
<dbReference type="AlphaFoldDB" id="A0A553PAZ2"/>
<dbReference type="PANTHER" id="PTHR11360">
    <property type="entry name" value="MONOCARBOXYLATE TRANSPORTER"/>
    <property type="match status" value="1"/>
</dbReference>
<evidence type="ECO:0000259" key="3">
    <source>
        <dbReference type="PROSITE" id="PS50850"/>
    </source>
</evidence>
<evidence type="ECO:0000313" key="4">
    <source>
        <dbReference type="EMBL" id="TRY74853.1"/>
    </source>
</evidence>
<feature type="transmembrane region" description="Helical" evidence="2">
    <location>
        <begin position="326"/>
        <end position="350"/>
    </location>
</feature>
<keyword evidence="5" id="KW-1185">Reference proteome</keyword>
<keyword evidence="2" id="KW-0812">Transmembrane</keyword>
<dbReference type="InterPro" id="IPR020846">
    <property type="entry name" value="MFS_dom"/>
</dbReference>
<dbReference type="Gene3D" id="1.20.1250.20">
    <property type="entry name" value="MFS general substrate transporter like domains"/>
    <property type="match status" value="1"/>
</dbReference>
<accession>A0A553PAZ2</accession>
<keyword evidence="2" id="KW-1133">Transmembrane helix</keyword>
<comment type="caution">
    <text evidence="4">The sequence shown here is derived from an EMBL/GenBank/DDBJ whole genome shotgun (WGS) entry which is preliminary data.</text>
</comment>
<feature type="domain" description="Major facilitator superfamily (MFS) profile" evidence="3">
    <location>
        <begin position="18"/>
        <end position="416"/>
    </location>
</feature>
<dbReference type="EMBL" id="VCGU01000005">
    <property type="protein sequence ID" value="TRY74853.1"/>
    <property type="molecule type" value="Genomic_DNA"/>
</dbReference>
<dbReference type="SUPFAM" id="SSF103473">
    <property type="entry name" value="MFS general substrate transporter"/>
    <property type="match status" value="1"/>
</dbReference>
<dbReference type="PRINTS" id="PR01036">
    <property type="entry name" value="TCRTETB"/>
</dbReference>
<dbReference type="OMA" id="HIFGVMM"/>
<feature type="transmembrane region" description="Helical" evidence="2">
    <location>
        <begin position="20"/>
        <end position="44"/>
    </location>
</feature>
<proteinExistence type="predicted"/>
<comment type="subcellular location">
    <subcellularLocation>
        <location evidence="1">Membrane</location>
        <topology evidence="1">Multi-pass membrane protein</topology>
    </subcellularLocation>
</comment>
<feature type="transmembrane region" description="Helical" evidence="2">
    <location>
        <begin position="87"/>
        <end position="106"/>
    </location>
</feature>